<gene>
    <name evidence="2" type="ORF">OXD698_LOCUS47044</name>
</gene>
<evidence type="ECO:0000313" key="2">
    <source>
        <dbReference type="EMBL" id="CAF4318632.1"/>
    </source>
</evidence>
<dbReference type="Proteomes" id="UP000663844">
    <property type="component" value="Unassembled WGS sequence"/>
</dbReference>
<comment type="caution">
    <text evidence="2">The sequence shown here is derived from an EMBL/GenBank/DDBJ whole genome shotgun (WGS) entry which is preliminary data.</text>
</comment>
<dbReference type="AlphaFoldDB" id="A0A820J198"/>
<proteinExistence type="predicted"/>
<protein>
    <submittedName>
        <fullName evidence="2">Uncharacterized protein</fullName>
    </submittedName>
</protein>
<organism evidence="2 3">
    <name type="scientific">Adineta steineri</name>
    <dbReference type="NCBI Taxonomy" id="433720"/>
    <lineage>
        <taxon>Eukaryota</taxon>
        <taxon>Metazoa</taxon>
        <taxon>Spiralia</taxon>
        <taxon>Gnathifera</taxon>
        <taxon>Rotifera</taxon>
        <taxon>Eurotatoria</taxon>
        <taxon>Bdelloidea</taxon>
        <taxon>Adinetida</taxon>
        <taxon>Adinetidae</taxon>
        <taxon>Adineta</taxon>
    </lineage>
</organism>
<name>A0A820J198_9BILA</name>
<keyword evidence="1" id="KW-0812">Transmembrane</keyword>
<evidence type="ECO:0000256" key="1">
    <source>
        <dbReference type="SAM" id="Phobius"/>
    </source>
</evidence>
<keyword evidence="1" id="KW-0472">Membrane</keyword>
<evidence type="ECO:0000313" key="3">
    <source>
        <dbReference type="Proteomes" id="UP000663844"/>
    </source>
</evidence>
<reference evidence="2" key="1">
    <citation type="submission" date="2021-02" db="EMBL/GenBank/DDBJ databases">
        <authorList>
            <person name="Nowell W R."/>
        </authorList>
    </citation>
    <scope>NUCLEOTIDE SEQUENCE</scope>
</reference>
<keyword evidence="1" id="KW-1133">Transmembrane helix</keyword>
<accession>A0A820J198</accession>
<feature type="transmembrane region" description="Helical" evidence="1">
    <location>
        <begin position="70"/>
        <end position="96"/>
    </location>
</feature>
<dbReference type="EMBL" id="CAJOAZ010017737">
    <property type="protein sequence ID" value="CAF4318632.1"/>
    <property type="molecule type" value="Genomic_DNA"/>
</dbReference>
<sequence>MLEIDHYINSSESFNFSALNPDLNPSNETMENIVNRLMVDIWSSNISFALYYNQCAPLSCTVQYEDRDNLFLIITSIVGIFGGLSLGLKLVITIILQSIDKILINGFTHFNLLQSIKSIFSCTTEHQLIHRLHFILVVVTLSIIYIFSAFSSRSITIEIVIPSITFLLSI</sequence>
<feature type="transmembrane region" description="Helical" evidence="1">
    <location>
        <begin position="132"/>
        <end position="150"/>
    </location>
</feature>